<feature type="non-terminal residue" evidence="13">
    <location>
        <position position="123"/>
    </location>
</feature>
<evidence type="ECO:0000256" key="7">
    <source>
        <dbReference type="ARBA" id="ARBA00023157"/>
    </source>
</evidence>
<evidence type="ECO:0000256" key="2">
    <source>
        <dbReference type="ARBA" id="ARBA00022475"/>
    </source>
</evidence>
<organism evidence="13 14">
    <name type="scientific">Cirrhinus mrigala</name>
    <name type="common">Mrigala</name>
    <dbReference type="NCBI Taxonomy" id="683832"/>
    <lineage>
        <taxon>Eukaryota</taxon>
        <taxon>Metazoa</taxon>
        <taxon>Chordata</taxon>
        <taxon>Craniata</taxon>
        <taxon>Vertebrata</taxon>
        <taxon>Euteleostomi</taxon>
        <taxon>Actinopterygii</taxon>
        <taxon>Neopterygii</taxon>
        <taxon>Teleostei</taxon>
        <taxon>Ostariophysi</taxon>
        <taxon>Cypriniformes</taxon>
        <taxon>Cyprinidae</taxon>
        <taxon>Labeoninae</taxon>
        <taxon>Labeonini</taxon>
        <taxon>Cirrhinus</taxon>
    </lineage>
</organism>
<dbReference type="GO" id="GO:0050863">
    <property type="term" value="P:regulation of T cell activation"/>
    <property type="evidence" value="ECO:0007669"/>
    <property type="project" value="UniProtKB-ARBA"/>
</dbReference>
<dbReference type="Proteomes" id="UP001529510">
    <property type="component" value="Unassembled WGS sequence"/>
</dbReference>
<gene>
    <name evidence="13" type="ORF">M9458_053980</name>
</gene>
<proteinExistence type="predicted"/>
<dbReference type="PANTHER" id="PTHR25466">
    <property type="entry name" value="T-LYMPHOCYTE ACTIVATION ANTIGEN"/>
    <property type="match status" value="1"/>
</dbReference>
<dbReference type="Pfam" id="PF07686">
    <property type="entry name" value="V-set"/>
    <property type="match status" value="1"/>
</dbReference>
<evidence type="ECO:0000313" key="13">
    <source>
        <dbReference type="EMBL" id="KAL0150676.1"/>
    </source>
</evidence>
<keyword evidence="9" id="KW-0325">Glycoprotein</keyword>
<dbReference type="EMBL" id="JAMKFB020000280">
    <property type="protein sequence ID" value="KAL0150676.1"/>
    <property type="molecule type" value="Genomic_DNA"/>
</dbReference>
<protein>
    <recommendedName>
        <fullName evidence="12">Ig-like domain-containing protein</fullName>
    </recommendedName>
</protein>
<evidence type="ECO:0000256" key="3">
    <source>
        <dbReference type="ARBA" id="ARBA00022692"/>
    </source>
</evidence>
<feature type="signal peptide" evidence="11">
    <location>
        <begin position="1"/>
        <end position="23"/>
    </location>
</feature>
<evidence type="ECO:0000313" key="14">
    <source>
        <dbReference type="Proteomes" id="UP001529510"/>
    </source>
</evidence>
<comment type="subcellular location">
    <subcellularLocation>
        <location evidence="1">Cell membrane</location>
        <topology evidence="1">Single-pass type I membrane protein</topology>
    </subcellularLocation>
</comment>
<comment type="caution">
    <text evidence="13">The sequence shown here is derived from an EMBL/GenBank/DDBJ whole genome shotgun (WGS) entry which is preliminary data.</text>
</comment>
<keyword evidence="5" id="KW-1133">Transmembrane helix</keyword>
<keyword evidence="8" id="KW-0675">Receptor</keyword>
<name>A0ABD0MQ40_CIRMR</name>
<dbReference type="InterPro" id="IPR007110">
    <property type="entry name" value="Ig-like_dom"/>
</dbReference>
<dbReference type="InterPro" id="IPR003599">
    <property type="entry name" value="Ig_sub"/>
</dbReference>
<keyword evidence="10" id="KW-0393">Immunoglobulin domain</keyword>
<dbReference type="FunFam" id="2.60.40.10:FF:000142">
    <property type="entry name" value="V-set domain-containing T-cell activation inhibitor 1"/>
    <property type="match status" value="1"/>
</dbReference>
<dbReference type="SUPFAM" id="SSF48726">
    <property type="entry name" value="Immunoglobulin"/>
    <property type="match status" value="1"/>
</dbReference>
<dbReference type="InterPro" id="IPR036179">
    <property type="entry name" value="Ig-like_dom_sf"/>
</dbReference>
<keyword evidence="7" id="KW-1015">Disulfide bond</keyword>
<evidence type="ECO:0000256" key="9">
    <source>
        <dbReference type="ARBA" id="ARBA00023180"/>
    </source>
</evidence>
<dbReference type="InterPro" id="IPR013106">
    <property type="entry name" value="Ig_V-set"/>
</dbReference>
<dbReference type="InterPro" id="IPR051713">
    <property type="entry name" value="T-cell_Activation_Regulation"/>
</dbReference>
<dbReference type="InterPro" id="IPR013783">
    <property type="entry name" value="Ig-like_fold"/>
</dbReference>
<evidence type="ECO:0000256" key="6">
    <source>
        <dbReference type="ARBA" id="ARBA00023136"/>
    </source>
</evidence>
<evidence type="ECO:0000256" key="5">
    <source>
        <dbReference type="ARBA" id="ARBA00022989"/>
    </source>
</evidence>
<evidence type="ECO:0000256" key="11">
    <source>
        <dbReference type="SAM" id="SignalP"/>
    </source>
</evidence>
<evidence type="ECO:0000256" key="1">
    <source>
        <dbReference type="ARBA" id="ARBA00004251"/>
    </source>
</evidence>
<keyword evidence="14" id="KW-1185">Reference proteome</keyword>
<reference evidence="13 14" key="1">
    <citation type="submission" date="2024-05" db="EMBL/GenBank/DDBJ databases">
        <title>Genome sequencing and assembly of Indian major carp, Cirrhinus mrigala (Hamilton, 1822).</title>
        <authorList>
            <person name="Mohindra V."/>
            <person name="Chowdhury L.M."/>
            <person name="Lal K."/>
            <person name="Jena J.K."/>
        </authorList>
    </citation>
    <scope>NUCLEOTIDE SEQUENCE [LARGE SCALE GENOMIC DNA]</scope>
    <source>
        <strain evidence="13">CM1030</strain>
        <tissue evidence="13">Blood</tissue>
    </source>
</reference>
<evidence type="ECO:0000256" key="8">
    <source>
        <dbReference type="ARBA" id="ARBA00023170"/>
    </source>
</evidence>
<keyword evidence="3" id="KW-0812">Transmembrane</keyword>
<keyword evidence="2" id="KW-1003">Cell membrane</keyword>
<dbReference type="Gene3D" id="2.60.40.10">
    <property type="entry name" value="Immunoglobulins"/>
    <property type="match status" value="1"/>
</dbReference>
<feature type="domain" description="Ig-like" evidence="12">
    <location>
        <begin position="2"/>
        <end position="118"/>
    </location>
</feature>
<keyword evidence="4 11" id="KW-0732">Signal</keyword>
<dbReference type="PANTHER" id="PTHR25466:SF14">
    <property type="entry name" value="BUTYROPHILIN SUBFAMILY 2 MEMBER A2-LIKE-RELATED"/>
    <property type="match status" value="1"/>
</dbReference>
<dbReference type="PROSITE" id="PS50835">
    <property type="entry name" value="IG_LIKE"/>
    <property type="match status" value="1"/>
</dbReference>
<evidence type="ECO:0000256" key="4">
    <source>
        <dbReference type="ARBA" id="ARBA00022729"/>
    </source>
</evidence>
<dbReference type="AlphaFoldDB" id="A0ABD0MQ40"/>
<dbReference type="GO" id="GO:1903037">
    <property type="term" value="P:regulation of leukocyte cell-cell adhesion"/>
    <property type="evidence" value="ECO:0007669"/>
    <property type="project" value="UniProtKB-ARBA"/>
</dbReference>
<dbReference type="SMART" id="SM00409">
    <property type="entry name" value="IG"/>
    <property type="match status" value="1"/>
</dbReference>
<evidence type="ECO:0000259" key="12">
    <source>
        <dbReference type="PROSITE" id="PS50835"/>
    </source>
</evidence>
<evidence type="ECO:0000256" key="10">
    <source>
        <dbReference type="ARBA" id="ARBA00023319"/>
    </source>
</evidence>
<accession>A0ABD0MQ40</accession>
<dbReference type="GO" id="GO:0005886">
    <property type="term" value="C:plasma membrane"/>
    <property type="evidence" value="ECO:0007669"/>
    <property type="project" value="UniProtKB-SubCell"/>
</dbReference>
<keyword evidence="6" id="KW-0472">Membrane</keyword>
<feature type="chain" id="PRO_5044801314" description="Ig-like domain-containing protein" evidence="11">
    <location>
        <begin position="24"/>
        <end position="123"/>
    </location>
</feature>
<sequence length="123" mass="14034">MPDYVFTIKVCVFSVCLQVTVQAVIGGSAVLPCSLAKHDLKPQDIIVHWRDKDSEIVCDLIEGKVKQQDQRYENRAQTFPNEYERGNFSIKLINLTHADAGVFICYITHLSYSKQDIVQLFIN</sequence>